<evidence type="ECO:0000256" key="2">
    <source>
        <dbReference type="ARBA" id="ARBA00009950"/>
    </source>
</evidence>
<dbReference type="GeneID" id="110989788"/>
<dbReference type="GO" id="GO:0005789">
    <property type="term" value="C:endoplasmic reticulum membrane"/>
    <property type="evidence" value="ECO:0007669"/>
    <property type="project" value="UniProtKB-SubCell"/>
</dbReference>
<dbReference type="RefSeq" id="XP_022110104.1">
    <property type="nucleotide sequence ID" value="XM_022254412.1"/>
</dbReference>
<dbReference type="PANTHER" id="PTHR13505:SF7">
    <property type="entry name" value="TRANSMEMBRANE PROTEIN 208"/>
    <property type="match status" value="1"/>
</dbReference>
<gene>
    <name evidence="10" type="primary">LOC110989788</name>
</gene>
<dbReference type="CTD" id="29100"/>
<evidence type="ECO:0000256" key="1">
    <source>
        <dbReference type="ARBA" id="ARBA00004477"/>
    </source>
</evidence>
<evidence type="ECO:0000256" key="7">
    <source>
        <dbReference type="ARBA" id="ARBA00023136"/>
    </source>
</evidence>
<dbReference type="GO" id="GO:0006624">
    <property type="term" value="P:vacuolar protein processing"/>
    <property type="evidence" value="ECO:0007669"/>
    <property type="project" value="TreeGrafter"/>
</dbReference>
<keyword evidence="6 8" id="KW-1133">Transmembrane helix</keyword>
<evidence type="ECO:0000256" key="4">
    <source>
        <dbReference type="ARBA" id="ARBA00022692"/>
    </source>
</evidence>
<evidence type="ECO:0000313" key="10">
    <source>
        <dbReference type="RefSeq" id="XP_022110104.1"/>
    </source>
</evidence>
<dbReference type="InterPro" id="IPR008506">
    <property type="entry name" value="SND2/TMEM208"/>
</dbReference>
<accession>A0A8B7ZXG7</accession>
<feature type="transmembrane region" description="Helical" evidence="8">
    <location>
        <begin position="73"/>
        <end position="94"/>
    </location>
</feature>
<evidence type="ECO:0000256" key="6">
    <source>
        <dbReference type="ARBA" id="ARBA00022989"/>
    </source>
</evidence>
<dbReference type="Pfam" id="PF05620">
    <property type="entry name" value="TMEM208_SND2"/>
    <property type="match status" value="1"/>
</dbReference>
<keyword evidence="7 8" id="KW-0472">Membrane</keyword>
<evidence type="ECO:0000256" key="3">
    <source>
        <dbReference type="ARBA" id="ARBA00015033"/>
    </source>
</evidence>
<keyword evidence="4 8" id="KW-0812">Transmembrane</keyword>
<dbReference type="KEGG" id="aplc:110989788"/>
<evidence type="ECO:0000256" key="5">
    <source>
        <dbReference type="ARBA" id="ARBA00022824"/>
    </source>
</evidence>
<keyword evidence="5" id="KW-0256">Endoplasmic reticulum</keyword>
<comment type="subcellular location">
    <subcellularLocation>
        <location evidence="1">Endoplasmic reticulum membrane</location>
        <topology evidence="1">Multi-pass membrane protein</topology>
    </subcellularLocation>
</comment>
<sequence length="217" mass="25249">MRSHELKICIHCPRALNAYKSTKISIIYRERLSVIHSKLQFILRLVSLPTQPKGKAATKGQKQIVEDNKKTLIFYRNIMFGASAAYVVVRLLWWLESFSWLQWCFLIFASAVYIGCYQFMAFMARAKYSSTGTLLDGGVDLNMEQGMAEHVKDVMLVTAVLQVLSILWDAFWLLWLVVPGRAFYLVWTSILAPWFFAPAPEVDEKKQRKMERKMQRR</sequence>
<organism evidence="9 10">
    <name type="scientific">Acanthaster planci</name>
    <name type="common">Crown-of-thorns starfish</name>
    <dbReference type="NCBI Taxonomy" id="133434"/>
    <lineage>
        <taxon>Eukaryota</taxon>
        <taxon>Metazoa</taxon>
        <taxon>Echinodermata</taxon>
        <taxon>Eleutherozoa</taxon>
        <taxon>Asterozoa</taxon>
        <taxon>Asteroidea</taxon>
        <taxon>Valvatacea</taxon>
        <taxon>Valvatida</taxon>
        <taxon>Acanthasteridae</taxon>
        <taxon>Acanthaster</taxon>
    </lineage>
</organism>
<dbReference type="OrthoDB" id="10012212at2759"/>
<dbReference type="Proteomes" id="UP000694845">
    <property type="component" value="Unplaced"/>
</dbReference>
<evidence type="ECO:0000256" key="8">
    <source>
        <dbReference type="SAM" id="Phobius"/>
    </source>
</evidence>
<feature type="transmembrane region" description="Helical" evidence="8">
    <location>
        <begin position="184"/>
        <end position="202"/>
    </location>
</feature>
<evidence type="ECO:0000313" key="9">
    <source>
        <dbReference type="Proteomes" id="UP000694845"/>
    </source>
</evidence>
<reference evidence="10" key="1">
    <citation type="submission" date="2025-08" db="UniProtKB">
        <authorList>
            <consortium name="RefSeq"/>
        </authorList>
    </citation>
    <scope>IDENTIFICATION</scope>
</reference>
<dbReference type="AlphaFoldDB" id="A0A8B7ZXG7"/>
<feature type="transmembrane region" description="Helical" evidence="8">
    <location>
        <begin position="154"/>
        <end position="178"/>
    </location>
</feature>
<name>A0A8B7ZXG7_ACAPL</name>
<protein>
    <recommendedName>
        <fullName evidence="3">Transmembrane protein 208</fullName>
    </recommendedName>
</protein>
<proteinExistence type="inferred from homology"/>
<dbReference type="PANTHER" id="PTHR13505">
    <property type="entry name" value="TRANSMEMBRANE PROTEIN 208"/>
    <property type="match status" value="1"/>
</dbReference>
<keyword evidence="9" id="KW-1185">Reference proteome</keyword>
<feature type="transmembrane region" description="Helical" evidence="8">
    <location>
        <begin position="100"/>
        <end position="120"/>
    </location>
</feature>
<dbReference type="GO" id="GO:0005773">
    <property type="term" value="C:vacuole"/>
    <property type="evidence" value="ECO:0007669"/>
    <property type="project" value="GOC"/>
</dbReference>
<comment type="similarity">
    <text evidence="2">Belongs to the TMEM208 family.</text>
</comment>